<comment type="caution">
    <text evidence="1">The sequence shown here is derived from an EMBL/GenBank/DDBJ whole genome shotgun (WGS) entry which is preliminary data.</text>
</comment>
<dbReference type="EMBL" id="ATIB01000069">
    <property type="protein sequence ID" value="EQB00491.1"/>
    <property type="molecule type" value="Genomic_DNA"/>
</dbReference>
<dbReference type="OrthoDB" id="9797162at2"/>
<dbReference type="SUPFAM" id="SSF48371">
    <property type="entry name" value="ARM repeat"/>
    <property type="match status" value="1"/>
</dbReference>
<protein>
    <submittedName>
        <fullName evidence="1">Uncharacterized protein</fullName>
    </submittedName>
</protein>
<sequence length="187" mass="21052">MVKQTTSRPGDEGAEAPRLKDSIFSPARIRHIAAEASQVSSAFDGQRFVAQALDGLDALTLMERLRHIAKALHAALPLDFPAAVDVLRDLAPRLNNKFVALTLSEFVALYGQDEFDLSMDALRFFTPFGSSEFAVRHFLRRDFERTLAVMERWAKDENGDWLCCKDWRQSEVGCRSAPIRRLLRNGG</sequence>
<reference evidence="1 2" key="1">
    <citation type="journal article" date="2013" name="Genome Announc.">
        <title>Draft Genome Sequence of a Hexachlorocyclohexane-Degrading Bacterium, Sphingobium baderi Strain LL03T.</title>
        <authorList>
            <person name="Kaur J."/>
            <person name="Verma H."/>
            <person name="Tripathi C."/>
            <person name="Khurana J.P."/>
            <person name="Lal R."/>
        </authorList>
    </citation>
    <scope>NUCLEOTIDE SEQUENCE [LARGE SCALE GENOMIC DNA]</scope>
    <source>
        <strain evidence="1 2">LL03</strain>
    </source>
</reference>
<name>T0G9Q2_9SPHN</name>
<dbReference type="eggNOG" id="COG4335">
    <property type="taxonomic scope" value="Bacteria"/>
</dbReference>
<evidence type="ECO:0000313" key="1">
    <source>
        <dbReference type="EMBL" id="EQB00491.1"/>
    </source>
</evidence>
<evidence type="ECO:0000313" key="2">
    <source>
        <dbReference type="Proteomes" id="UP000015524"/>
    </source>
</evidence>
<dbReference type="RefSeq" id="WP_021245314.1">
    <property type="nucleotide sequence ID" value="NZ_ATIB01000069.1"/>
</dbReference>
<dbReference type="Proteomes" id="UP000015524">
    <property type="component" value="Unassembled WGS sequence"/>
</dbReference>
<organism evidence="1 2">
    <name type="scientific">Sphingobium baderi LL03</name>
    <dbReference type="NCBI Taxonomy" id="1114964"/>
    <lineage>
        <taxon>Bacteria</taxon>
        <taxon>Pseudomonadati</taxon>
        <taxon>Pseudomonadota</taxon>
        <taxon>Alphaproteobacteria</taxon>
        <taxon>Sphingomonadales</taxon>
        <taxon>Sphingomonadaceae</taxon>
        <taxon>Sphingobium</taxon>
    </lineage>
</organism>
<dbReference type="AlphaFoldDB" id="T0G9Q2"/>
<gene>
    <name evidence="1" type="ORF">L485_13200</name>
</gene>
<accession>T0G9Q2</accession>
<proteinExistence type="predicted"/>
<dbReference type="PATRIC" id="fig|1114964.3.peg.2582"/>
<keyword evidence="2" id="KW-1185">Reference proteome</keyword>
<dbReference type="InterPro" id="IPR016024">
    <property type="entry name" value="ARM-type_fold"/>
</dbReference>